<evidence type="ECO:0000256" key="9">
    <source>
        <dbReference type="ARBA" id="ARBA00022777"/>
    </source>
</evidence>
<evidence type="ECO:0000259" key="14">
    <source>
        <dbReference type="Pfam" id="PF00288"/>
    </source>
</evidence>
<dbReference type="Gene3D" id="3.30.230.10">
    <property type="match status" value="1"/>
</dbReference>
<gene>
    <name evidence="13" type="primary">thrB</name>
    <name evidence="16" type="ordered locus">Snas_1300</name>
</gene>
<dbReference type="NCBIfam" id="TIGR00191">
    <property type="entry name" value="thrB"/>
    <property type="match status" value="1"/>
</dbReference>
<feature type="binding site" evidence="13">
    <location>
        <begin position="96"/>
        <end position="106"/>
    </location>
    <ligand>
        <name>ATP</name>
        <dbReference type="ChEBI" id="CHEBI:30616"/>
    </ligand>
</feature>
<keyword evidence="6 13" id="KW-0808">Transferase</keyword>
<dbReference type="InterPro" id="IPR000870">
    <property type="entry name" value="Homoserine_kinase"/>
</dbReference>
<proteinExistence type="inferred from homology"/>
<dbReference type="Pfam" id="PF08544">
    <property type="entry name" value="GHMP_kinases_C"/>
    <property type="match status" value="1"/>
</dbReference>
<comment type="pathway">
    <text evidence="1 13">Amino-acid biosynthesis; L-threonine biosynthesis; L-threonine from L-aspartate: step 4/5.</text>
</comment>
<keyword evidence="13" id="KW-0963">Cytoplasm</keyword>
<evidence type="ECO:0000313" key="16">
    <source>
        <dbReference type="EMBL" id="ADD41009.1"/>
    </source>
</evidence>
<dbReference type="HOGENOM" id="CLU_041243_0_1_11"/>
<evidence type="ECO:0000256" key="10">
    <source>
        <dbReference type="ARBA" id="ARBA00022840"/>
    </source>
</evidence>
<keyword evidence="5 13" id="KW-0028">Amino-acid biosynthesis</keyword>
<feature type="domain" description="GHMP kinase C-terminal" evidence="15">
    <location>
        <begin position="225"/>
        <end position="272"/>
    </location>
</feature>
<dbReference type="HAMAP" id="MF_00384">
    <property type="entry name" value="Homoser_kinase"/>
    <property type="match status" value="1"/>
</dbReference>
<organism evidence="16 17">
    <name type="scientific">Stackebrandtia nassauensis (strain DSM 44728 / CIP 108903 / NRRL B-16338 / NBRC 102104 / LLR-40K-21)</name>
    <dbReference type="NCBI Taxonomy" id="446470"/>
    <lineage>
        <taxon>Bacteria</taxon>
        <taxon>Bacillati</taxon>
        <taxon>Actinomycetota</taxon>
        <taxon>Actinomycetes</taxon>
        <taxon>Glycomycetales</taxon>
        <taxon>Glycomycetaceae</taxon>
        <taxon>Stackebrandtia</taxon>
    </lineage>
</organism>
<dbReference type="KEGG" id="sna:Snas_1300"/>
<dbReference type="AlphaFoldDB" id="D3PU63"/>
<keyword evidence="17" id="KW-1185">Reference proteome</keyword>
<evidence type="ECO:0000256" key="12">
    <source>
        <dbReference type="ARBA" id="ARBA00049954"/>
    </source>
</evidence>
<evidence type="ECO:0000256" key="8">
    <source>
        <dbReference type="ARBA" id="ARBA00022741"/>
    </source>
</evidence>
<dbReference type="Gene3D" id="3.30.70.890">
    <property type="entry name" value="GHMP kinase, C-terminal domain"/>
    <property type="match status" value="1"/>
</dbReference>
<dbReference type="InterPro" id="IPR013750">
    <property type="entry name" value="GHMP_kinase_C_dom"/>
</dbReference>
<dbReference type="InterPro" id="IPR014721">
    <property type="entry name" value="Ribsml_uS5_D2-typ_fold_subgr"/>
</dbReference>
<evidence type="ECO:0000256" key="13">
    <source>
        <dbReference type="HAMAP-Rule" id="MF_00384"/>
    </source>
</evidence>
<keyword evidence="9 13" id="KW-0418">Kinase</keyword>
<evidence type="ECO:0000256" key="7">
    <source>
        <dbReference type="ARBA" id="ARBA00022697"/>
    </source>
</evidence>
<evidence type="ECO:0000313" key="17">
    <source>
        <dbReference type="Proteomes" id="UP000000844"/>
    </source>
</evidence>
<dbReference type="GO" id="GO:0005737">
    <property type="term" value="C:cytoplasm"/>
    <property type="evidence" value="ECO:0007669"/>
    <property type="project" value="UniProtKB-SubCell"/>
</dbReference>
<evidence type="ECO:0000256" key="3">
    <source>
        <dbReference type="ARBA" id="ARBA00012078"/>
    </source>
</evidence>
<evidence type="ECO:0000256" key="5">
    <source>
        <dbReference type="ARBA" id="ARBA00022605"/>
    </source>
</evidence>
<name>D3PU63_STANL</name>
<comment type="similarity">
    <text evidence="2 13">Belongs to the GHMP kinase family. Homoserine kinase subfamily.</text>
</comment>
<dbReference type="RefSeq" id="WP_013016580.1">
    <property type="nucleotide sequence ID" value="NC_013947.1"/>
</dbReference>
<protein>
    <recommendedName>
        <fullName evidence="4 13">Homoserine kinase</fullName>
        <shortName evidence="13">HK</shortName>
        <shortName evidence="13">HSK</shortName>
        <ecNumber evidence="3 13">2.7.1.39</ecNumber>
    </recommendedName>
</protein>
<keyword evidence="10 13" id="KW-0067">ATP-binding</keyword>
<dbReference type="OrthoDB" id="9769912at2"/>
<comment type="subcellular location">
    <subcellularLocation>
        <location evidence="13">Cytoplasm</location>
    </subcellularLocation>
</comment>
<dbReference type="EMBL" id="CP001778">
    <property type="protein sequence ID" value="ADD41009.1"/>
    <property type="molecule type" value="Genomic_DNA"/>
</dbReference>
<dbReference type="Pfam" id="PF00288">
    <property type="entry name" value="GHMP_kinases_N"/>
    <property type="match status" value="1"/>
</dbReference>
<dbReference type="UniPathway" id="UPA00050">
    <property type="reaction ID" value="UER00064"/>
</dbReference>
<keyword evidence="8 13" id="KW-0547">Nucleotide-binding</keyword>
<reference evidence="16 17" key="1">
    <citation type="journal article" date="2009" name="Stand. Genomic Sci.">
        <title>Complete genome sequence of Stackebrandtia nassauensis type strain (LLR-40K-21).</title>
        <authorList>
            <person name="Munk C."/>
            <person name="Lapidus A."/>
            <person name="Copeland A."/>
            <person name="Jando M."/>
            <person name="Mayilraj S."/>
            <person name="Glavina Del Rio T."/>
            <person name="Nolan M."/>
            <person name="Chen F."/>
            <person name="Lucas S."/>
            <person name="Tice H."/>
            <person name="Cheng J.F."/>
            <person name="Han C."/>
            <person name="Detter J.C."/>
            <person name="Bruce D."/>
            <person name="Goodwin L."/>
            <person name="Chain P."/>
            <person name="Pitluck S."/>
            <person name="Goker M."/>
            <person name="Ovchinikova G."/>
            <person name="Pati A."/>
            <person name="Ivanova N."/>
            <person name="Mavromatis K."/>
            <person name="Chen A."/>
            <person name="Palaniappan K."/>
            <person name="Land M."/>
            <person name="Hauser L."/>
            <person name="Chang Y.J."/>
            <person name="Jeffries C.D."/>
            <person name="Bristow J."/>
            <person name="Eisen J.A."/>
            <person name="Markowitz V."/>
            <person name="Hugenholtz P."/>
            <person name="Kyrpides N.C."/>
            <person name="Klenk H.P."/>
        </authorList>
    </citation>
    <scope>NUCLEOTIDE SEQUENCE [LARGE SCALE GENOMIC DNA]</scope>
    <source>
        <strain evidence="17">DSM 44728 / CIP 108903 / NRRL B-16338 / NBRC 102104 / LLR-40K-21</strain>
    </source>
</reference>
<evidence type="ECO:0000259" key="15">
    <source>
        <dbReference type="Pfam" id="PF08544"/>
    </source>
</evidence>
<accession>D3PU63</accession>
<evidence type="ECO:0000256" key="1">
    <source>
        <dbReference type="ARBA" id="ARBA00005015"/>
    </source>
</evidence>
<dbReference type="InterPro" id="IPR020568">
    <property type="entry name" value="Ribosomal_Su5_D2-typ_SF"/>
</dbReference>
<evidence type="ECO:0000256" key="6">
    <source>
        <dbReference type="ARBA" id="ARBA00022679"/>
    </source>
</evidence>
<dbReference type="GO" id="GO:0005524">
    <property type="term" value="F:ATP binding"/>
    <property type="evidence" value="ECO:0007669"/>
    <property type="project" value="UniProtKB-UniRule"/>
</dbReference>
<dbReference type="PANTHER" id="PTHR20861:SF1">
    <property type="entry name" value="HOMOSERINE KINASE"/>
    <property type="match status" value="1"/>
</dbReference>
<comment type="catalytic activity">
    <reaction evidence="11 13">
        <text>L-homoserine + ATP = O-phospho-L-homoserine + ADP + H(+)</text>
        <dbReference type="Rhea" id="RHEA:13985"/>
        <dbReference type="ChEBI" id="CHEBI:15378"/>
        <dbReference type="ChEBI" id="CHEBI:30616"/>
        <dbReference type="ChEBI" id="CHEBI:57476"/>
        <dbReference type="ChEBI" id="CHEBI:57590"/>
        <dbReference type="ChEBI" id="CHEBI:456216"/>
        <dbReference type="EC" id="2.7.1.39"/>
    </reaction>
</comment>
<keyword evidence="7 13" id="KW-0791">Threonine biosynthesis</keyword>
<evidence type="ECO:0000256" key="4">
    <source>
        <dbReference type="ARBA" id="ARBA00017858"/>
    </source>
</evidence>
<dbReference type="InterPro" id="IPR006204">
    <property type="entry name" value="GHMP_kinase_N_dom"/>
</dbReference>
<dbReference type="STRING" id="446470.Snas_1300"/>
<dbReference type="Proteomes" id="UP000000844">
    <property type="component" value="Chromosome"/>
</dbReference>
<sequence length="304" mass="31589">MSKYSRDPVTVRVPATSANLGPGFDSLGLSLSIYDEVTARVVDARPGRTRVTVEGEGADTLPSTEDHLVAHSLRVAAEALGGHPPSVELHCRNAIPQARGLGSSSAAIVAGVSLAAHLMTQITPDPARLLAIASRIEGHPDNVAPCLLGGFTVAWSDGDAARAVSREVVSGLSPVVYVPDGHGFTVIARKALPKSVSHADAAFNVSRAALAVCAFTTDASLLLEATDDRLHQTYRAASMPHTAALVTQLRDEGIPAMISGAGPSVLAFTPDPPVYPGFELRKLTVGQGARRIDPRLAPQVLPSG</sequence>
<dbReference type="PIRSF" id="PIRSF000676">
    <property type="entry name" value="Homoser_kin"/>
    <property type="match status" value="1"/>
</dbReference>
<dbReference type="SUPFAM" id="SSF54211">
    <property type="entry name" value="Ribosomal protein S5 domain 2-like"/>
    <property type="match status" value="1"/>
</dbReference>
<comment type="function">
    <text evidence="12 13">Catalyzes the ATP-dependent phosphorylation of L-homoserine to L-homoserine phosphate.</text>
</comment>
<dbReference type="InterPro" id="IPR006203">
    <property type="entry name" value="GHMP_knse_ATP-bd_CS"/>
</dbReference>
<dbReference type="SUPFAM" id="SSF55060">
    <property type="entry name" value="GHMP Kinase, C-terminal domain"/>
    <property type="match status" value="1"/>
</dbReference>
<dbReference type="EC" id="2.7.1.39" evidence="3 13"/>
<evidence type="ECO:0000256" key="11">
    <source>
        <dbReference type="ARBA" id="ARBA00049375"/>
    </source>
</evidence>
<dbReference type="InterPro" id="IPR036554">
    <property type="entry name" value="GHMP_kinase_C_sf"/>
</dbReference>
<evidence type="ECO:0000256" key="2">
    <source>
        <dbReference type="ARBA" id="ARBA00007370"/>
    </source>
</evidence>
<dbReference type="PANTHER" id="PTHR20861">
    <property type="entry name" value="HOMOSERINE/4-DIPHOSPHOCYTIDYL-2-C-METHYL-D-ERYTHRITOL KINASE"/>
    <property type="match status" value="1"/>
</dbReference>
<dbReference type="eggNOG" id="COG0083">
    <property type="taxonomic scope" value="Bacteria"/>
</dbReference>
<dbReference type="PRINTS" id="PR00958">
    <property type="entry name" value="HOMSERKINASE"/>
</dbReference>
<dbReference type="GO" id="GO:0009088">
    <property type="term" value="P:threonine biosynthetic process"/>
    <property type="evidence" value="ECO:0007669"/>
    <property type="project" value="UniProtKB-UniRule"/>
</dbReference>
<dbReference type="PROSITE" id="PS00627">
    <property type="entry name" value="GHMP_KINASES_ATP"/>
    <property type="match status" value="1"/>
</dbReference>
<feature type="domain" description="GHMP kinase N-terminal" evidence="14">
    <location>
        <begin position="69"/>
        <end position="150"/>
    </location>
</feature>
<dbReference type="GO" id="GO:0004413">
    <property type="term" value="F:homoserine kinase activity"/>
    <property type="evidence" value="ECO:0007669"/>
    <property type="project" value="UniProtKB-UniRule"/>
</dbReference>